<proteinExistence type="predicted"/>
<feature type="transmembrane region" description="Helical" evidence="1">
    <location>
        <begin position="7"/>
        <end position="27"/>
    </location>
</feature>
<evidence type="ECO:0000313" key="2">
    <source>
        <dbReference type="EMBL" id="SCZ81180.1"/>
    </source>
</evidence>
<evidence type="ECO:0000313" key="3">
    <source>
        <dbReference type="Proteomes" id="UP000199428"/>
    </source>
</evidence>
<feature type="transmembrane region" description="Helical" evidence="1">
    <location>
        <begin position="33"/>
        <end position="50"/>
    </location>
</feature>
<keyword evidence="1" id="KW-1133">Transmembrane helix</keyword>
<feature type="transmembrane region" description="Helical" evidence="1">
    <location>
        <begin position="309"/>
        <end position="330"/>
    </location>
</feature>
<organism evidence="2 3">
    <name type="scientific">Pseudobutyrivibrio xylanivorans</name>
    <dbReference type="NCBI Taxonomy" id="185007"/>
    <lineage>
        <taxon>Bacteria</taxon>
        <taxon>Bacillati</taxon>
        <taxon>Bacillota</taxon>
        <taxon>Clostridia</taxon>
        <taxon>Lachnospirales</taxon>
        <taxon>Lachnospiraceae</taxon>
        <taxon>Pseudobutyrivibrio</taxon>
    </lineage>
</organism>
<name>A0A1G5S5N3_PSEXY</name>
<sequence length="353" mass="40426">MVKNKNTIINIIFVTACMFLAFYGLYYNSLANIWVMVVTIPVIGVLSLCAGRLRFDINLLFLMETFFVKAMLDQHTGREAIVPTTIAMPMLMYLFGKVLVAEKPIKKSVIVMGCITAGTTVLGLLDWHLTKKSPIYPMGYYSVAFTGDTFYTNNLAFYFNFVFAIGFVVAAIVWAVYKVTDKKESIVKYRGLILLVICILGMFGFLIKYVRTERFLAFKEGVHLIITKHWGNFGLDLTYNNSTSNMWLDYGRDYGILVFVTLFIFFILTIKDVIKLVLNKKVDIFTKTLLVSIFTFVNIYYFVDSFAYQFAYLWYIGLVVCGVISEVSHFGTEKVKTEERTLSSYIDLMGDYQ</sequence>
<gene>
    <name evidence="2" type="ORF">SAMN02910350_02678</name>
</gene>
<dbReference type="PROSITE" id="PS51257">
    <property type="entry name" value="PROKAR_LIPOPROTEIN"/>
    <property type="match status" value="1"/>
</dbReference>
<feature type="transmembrane region" description="Helical" evidence="1">
    <location>
        <begin position="254"/>
        <end position="270"/>
    </location>
</feature>
<accession>A0A1G5S5N3</accession>
<evidence type="ECO:0000256" key="1">
    <source>
        <dbReference type="SAM" id="Phobius"/>
    </source>
</evidence>
<feature type="transmembrane region" description="Helical" evidence="1">
    <location>
        <begin position="80"/>
        <end position="100"/>
    </location>
</feature>
<dbReference type="Proteomes" id="UP000199428">
    <property type="component" value="Unassembled WGS sequence"/>
</dbReference>
<keyword evidence="1" id="KW-0472">Membrane</keyword>
<feature type="transmembrane region" description="Helical" evidence="1">
    <location>
        <begin position="109"/>
        <end position="129"/>
    </location>
</feature>
<reference evidence="2 3" key="1">
    <citation type="submission" date="2016-10" db="EMBL/GenBank/DDBJ databases">
        <authorList>
            <person name="de Groot N.N."/>
        </authorList>
    </citation>
    <scope>NUCLEOTIDE SEQUENCE [LARGE SCALE GENOMIC DNA]</scope>
    <source>
        <strain evidence="2 3">DSM 10317</strain>
    </source>
</reference>
<feature type="transmembrane region" description="Helical" evidence="1">
    <location>
        <begin position="282"/>
        <end position="303"/>
    </location>
</feature>
<feature type="transmembrane region" description="Helical" evidence="1">
    <location>
        <begin position="189"/>
        <end position="210"/>
    </location>
</feature>
<protein>
    <submittedName>
        <fullName evidence="2">Uncharacterized protein</fullName>
    </submittedName>
</protein>
<dbReference type="EMBL" id="FMWK01000019">
    <property type="protein sequence ID" value="SCZ81180.1"/>
    <property type="molecule type" value="Genomic_DNA"/>
</dbReference>
<feature type="transmembrane region" description="Helical" evidence="1">
    <location>
        <begin position="155"/>
        <end position="177"/>
    </location>
</feature>
<dbReference type="AlphaFoldDB" id="A0A1G5S5N3"/>
<keyword evidence="1" id="KW-0812">Transmembrane</keyword>